<comment type="caution">
    <text evidence="2">The sequence shown here is derived from an EMBL/GenBank/DDBJ whole genome shotgun (WGS) entry which is preliminary data.</text>
</comment>
<feature type="transmembrane region" description="Helical" evidence="1">
    <location>
        <begin position="20"/>
        <end position="46"/>
    </location>
</feature>
<dbReference type="EMBL" id="SOCA01000005">
    <property type="protein sequence ID" value="TDU69377.1"/>
    <property type="molecule type" value="Genomic_DNA"/>
</dbReference>
<organism evidence="2 3">
    <name type="scientific">Prosthecobacter fusiformis</name>
    <dbReference type="NCBI Taxonomy" id="48464"/>
    <lineage>
        <taxon>Bacteria</taxon>
        <taxon>Pseudomonadati</taxon>
        <taxon>Verrucomicrobiota</taxon>
        <taxon>Verrucomicrobiia</taxon>
        <taxon>Verrucomicrobiales</taxon>
        <taxon>Verrucomicrobiaceae</taxon>
        <taxon>Prosthecobacter</taxon>
    </lineage>
</organism>
<keyword evidence="1" id="KW-0472">Membrane</keyword>
<dbReference type="AlphaFoldDB" id="A0A4R7RXS8"/>
<gene>
    <name evidence="2" type="ORF">EI77_03030</name>
</gene>
<keyword evidence="1" id="KW-0812">Transmembrane</keyword>
<proteinExistence type="predicted"/>
<accession>A0A4R7RXS8</accession>
<evidence type="ECO:0000313" key="2">
    <source>
        <dbReference type="EMBL" id="TDU69377.1"/>
    </source>
</evidence>
<name>A0A4R7RXS8_9BACT</name>
<keyword evidence="1" id="KW-1133">Transmembrane helix</keyword>
<protein>
    <submittedName>
        <fullName evidence="2">Uncharacterized protein</fullName>
    </submittedName>
</protein>
<evidence type="ECO:0000256" key="1">
    <source>
        <dbReference type="SAM" id="Phobius"/>
    </source>
</evidence>
<sequence>MHAPPAMARFQKVPTAPFSPFYGCAIMTMAALVFGGIIAWSAYSLFTQDKEIAKITVAAPIKLPPVQLTPEARADLETRLSTFAAAARNNQPAELTLTIADLNAIISIAPDTGYGSYADLIRIDGTIPDKDAITGQVCLPLNNIKFWEDKKRYLIGQLTFLMHIHEEGLDAKVVDVQVPGKEVPDGFVNGMEIWPWIAPYRKVEPIGTVLKAIRQTKVTPQGLFISTAAP</sequence>
<evidence type="ECO:0000313" key="3">
    <source>
        <dbReference type="Proteomes" id="UP000295662"/>
    </source>
</evidence>
<dbReference type="Proteomes" id="UP000295662">
    <property type="component" value="Unassembled WGS sequence"/>
</dbReference>
<dbReference type="RefSeq" id="WP_133796067.1">
    <property type="nucleotide sequence ID" value="NZ_SOCA01000005.1"/>
</dbReference>
<dbReference type="OrthoDB" id="187667at2"/>
<keyword evidence="3" id="KW-1185">Reference proteome</keyword>
<reference evidence="2 3" key="1">
    <citation type="submission" date="2019-03" db="EMBL/GenBank/DDBJ databases">
        <title>Genomic Encyclopedia of Archaeal and Bacterial Type Strains, Phase II (KMG-II): from individual species to whole genera.</title>
        <authorList>
            <person name="Goeker M."/>
        </authorList>
    </citation>
    <scope>NUCLEOTIDE SEQUENCE [LARGE SCALE GENOMIC DNA]</scope>
    <source>
        <strain evidence="2 3">ATCC 25309</strain>
    </source>
</reference>